<dbReference type="Pfam" id="PF01732">
    <property type="entry name" value="Mycop_pep_DUF31"/>
    <property type="match status" value="1"/>
</dbReference>
<dbReference type="InterPro" id="IPR022382">
    <property type="entry name" value="Mycoplasma_peptidase_DUF31"/>
</dbReference>
<evidence type="ECO:0000259" key="2">
    <source>
        <dbReference type="Pfam" id="PF01732"/>
    </source>
</evidence>
<keyword evidence="3" id="KW-0449">Lipoprotein</keyword>
<dbReference type="Proteomes" id="UP000005254">
    <property type="component" value="Chromosome"/>
</dbReference>
<dbReference type="InterPro" id="IPR022381">
    <property type="entry name" value="Uncharacterised_MG067"/>
</dbReference>
<protein>
    <submittedName>
        <fullName evidence="3">Lipoprotein</fullName>
    </submittedName>
</protein>
<evidence type="ECO:0000313" key="3">
    <source>
        <dbReference type="EMBL" id="AFQ03862.1"/>
    </source>
</evidence>
<evidence type="ECO:0000256" key="1">
    <source>
        <dbReference type="ARBA" id="ARBA00007807"/>
    </source>
</evidence>
<dbReference type="EMBL" id="CP003772">
    <property type="protein sequence ID" value="AFQ03862.1"/>
    <property type="molecule type" value="Genomic_DNA"/>
</dbReference>
<dbReference type="AlphaFoldDB" id="A0ABC7ZI93"/>
<name>A0ABC7ZI93_MYCGT</name>
<reference evidence="3 4" key="1">
    <citation type="journal article" date="2012" name="J. Bacteriol.">
        <title>Draft Genome Sequences of Four Axenic Mycoplasma genitalium Strains Isolated from Denmark, Japan, and Australia.</title>
        <authorList>
            <person name="McGowin C.L."/>
            <person name="Ma L."/>
            <person name="Jensen J.S."/>
            <person name="Mancuso M.M."/>
            <person name="Hamasuna R."/>
            <person name="Adegboye D."/>
            <person name="Martin D.H."/>
        </authorList>
    </citation>
    <scope>NUCLEOTIDE SEQUENCE [LARGE SCALE GENOMIC DNA]</scope>
    <source>
        <strain evidence="3 4">M6320</strain>
    </source>
</reference>
<accession>A0ABC7ZI93</accession>
<gene>
    <name evidence="3" type="ORF">CM1_00350</name>
</gene>
<dbReference type="PRINTS" id="PR00840">
    <property type="entry name" value="Y06768FAMILY"/>
</dbReference>
<proteinExistence type="inferred from homology"/>
<dbReference type="KEGG" id="mgx:CM1_00350"/>
<evidence type="ECO:0000313" key="4">
    <source>
        <dbReference type="Proteomes" id="UP000005254"/>
    </source>
</evidence>
<organism evidence="3 4">
    <name type="scientific">Mycoplasmoides genitalium M6320</name>
    <dbReference type="NCBI Taxonomy" id="662945"/>
    <lineage>
        <taxon>Bacteria</taxon>
        <taxon>Bacillati</taxon>
        <taxon>Mycoplasmatota</taxon>
        <taxon>Mycoplasmoidales</taxon>
        <taxon>Mycoplasmoidaceae</taxon>
        <taxon>Mycoplasmoides</taxon>
    </lineage>
</organism>
<dbReference type="GeneID" id="99646880"/>
<comment type="similarity">
    <text evidence="1">Belongs to the MG067/MG068/MG395 family.</text>
</comment>
<sequence>MPGCILLSSCSFRSYIPTPSLRNTVGNHNSYVNNTVPKNNFYEKFYDLTFALNFTNQKTQEFGTGWLIDWKGDETKDLNTLTIASSSIISSVSNHSLKEKQDDKLFIAYIATNLHLIDGLKNDHDYQPYNKDGNGLSFPFDQKTQSFLLGRFANPKINSKPEEMNYQVQTRLKQDAMVFIQTSTLPKTAYAGIDPINFDYHETSDESGFWTKKQSTANFPRTRTLKSYADFAVLEVPLFLDNANDAKIYQEWIRPAVQAYKELGDVENIFAKTPYAEYINNTYYLLGYPVTNNNKYQFILGQDEKWKFSQQTSVLKHYQKQPLQQRTVYVERDDGLPTLTFNEDKLTHVQGTDLINVDQITDTNLGNGLINYAGLSRFTLSYHNVEYKLFGYGTILNNTNFPGGSSGSAVFNKEKQLTSIYFGSLINVTTGNNRNVNLGLGQILRTYNTNNSKHSAPSSYDLIFGDKNTIKFYAQFAKEKQTHLWNKIQTSVNSSISFYKDKK</sequence>
<dbReference type="RefSeq" id="WP_009885730.1">
    <property type="nucleotide sequence ID" value="NC_018497.1"/>
</dbReference>
<feature type="domain" description="DUF31" evidence="2">
    <location>
        <begin position="39"/>
        <end position="423"/>
    </location>
</feature>